<organism evidence="4 5">
    <name type="scientific">Absidia repens</name>
    <dbReference type="NCBI Taxonomy" id="90262"/>
    <lineage>
        <taxon>Eukaryota</taxon>
        <taxon>Fungi</taxon>
        <taxon>Fungi incertae sedis</taxon>
        <taxon>Mucoromycota</taxon>
        <taxon>Mucoromycotina</taxon>
        <taxon>Mucoromycetes</taxon>
        <taxon>Mucorales</taxon>
        <taxon>Cunninghamellaceae</taxon>
        <taxon>Absidia</taxon>
    </lineage>
</organism>
<gene>
    <name evidence="4" type="ORF">BCR42DRAFT_406783</name>
</gene>
<dbReference type="InterPro" id="IPR035979">
    <property type="entry name" value="RBD_domain_sf"/>
</dbReference>
<keyword evidence="5" id="KW-1185">Reference proteome</keyword>
<dbReference type="AlphaFoldDB" id="A0A1X2IRD5"/>
<evidence type="ECO:0000256" key="1">
    <source>
        <dbReference type="PROSITE-ProRule" id="PRU00176"/>
    </source>
</evidence>
<dbReference type="Proteomes" id="UP000193560">
    <property type="component" value="Unassembled WGS sequence"/>
</dbReference>
<dbReference type="InterPro" id="IPR000504">
    <property type="entry name" value="RRM_dom"/>
</dbReference>
<dbReference type="InterPro" id="IPR012677">
    <property type="entry name" value="Nucleotide-bd_a/b_plait_sf"/>
</dbReference>
<dbReference type="GO" id="GO:0003723">
    <property type="term" value="F:RNA binding"/>
    <property type="evidence" value="ECO:0007669"/>
    <property type="project" value="UniProtKB-UniRule"/>
</dbReference>
<evidence type="ECO:0000313" key="5">
    <source>
        <dbReference type="Proteomes" id="UP000193560"/>
    </source>
</evidence>
<protein>
    <recommendedName>
        <fullName evidence="3">RRM domain-containing protein</fullName>
    </recommendedName>
</protein>
<dbReference type="PROSITE" id="PS50102">
    <property type="entry name" value="RRM"/>
    <property type="match status" value="1"/>
</dbReference>
<accession>A0A1X2IRD5</accession>
<evidence type="ECO:0000256" key="2">
    <source>
        <dbReference type="SAM" id="MobiDB-lite"/>
    </source>
</evidence>
<feature type="region of interest" description="Disordered" evidence="2">
    <location>
        <begin position="138"/>
        <end position="172"/>
    </location>
</feature>
<evidence type="ECO:0000313" key="4">
    <source>
        <dbReference type="EMBL" id="ORZ21081.1"/>
    </source>
</evidence>
<proteinExistence type="predicted"/>
<dbReference type="OrthoDB" id="6730379at2759"/>
<dbReference type="EMBL" id="MCGE01000005">
    <property type="protein sequence ID" value="ORZ21081.1"/>
    <property type="molecule type" value="Genomic_DNA"/>
</dbReference>
<evidence type="ECO:0000259" key="3">
    <source>
        <dbReference type="PROSITE" id="PS50102"/>
    </source>
</evidence>
<dbReference type="PANTHER" id="PTHR48038:SF1">
    <property type="entry name" value="RIBONUCLEOPROTEIN RB97D"/>
    <property type="match status" value="1"/>
</dbReference>
<feature type="compositionally biased region" description="Low complexity" evidence="2">
    <location>
        <begin position="141"/>
        <end position="164"/>
    </location>
</feature>
<reference evidence="4 5" key="1">
    <citation type="submission" date="2016-07" db="EMBL/GenBank/DDBJ databases">
        <title>Pervasive Adenine N6-methylation of Active Genes in Fungi.</title>
        <authorList>
            <consortium name="DOE Joint Genome Institute"/>
            <person name="Mondo S.J."/>
            <person name="Dannebaum R.O."/>
            <person name="Kuo R.C."/>
            <person name="Labutti K."/>
            <person name="Haridas S."/>
            <person name="Kuo A."/>
            <person name="Salamov A."/>
            <person name="Ahrendt S.R."/>
            <person name="Lipzen A."/>
            <person name="Sullivan W."/>
            <person name="Andreopoulos W.B."/>
            <person name="Clum A."/>
            <person name="Lindquist E."/>
            <person name="Daum C."/>
            <person name="Ramamoorthy G.K."/>
            <person name="Gryganskyi A."/>
            <person name="Culley D."/>
            <person name="Magnuson J.K."/>
            <person name="James T.Y."/>
            <person name="O'Malley M.A."/>
            <person name="Stajich J.E."/>
            <person name="Spatafora J.W."/>
            <person name="Visel A."/>
            <person name="Grigoriev I.V."/>
        </authorList>
    </citation>
    <scope>NUCLEOTIDE SEQUENCE [LARGE SCALE GENOMIC DNA]</scope>
    <source>
        <strain evidence="4 5">NRRL 1336</strain>
    </source>
</reference>
<dbReference type="Gene3D" id="3.30.70.330">
    <property type="match status" value="1"/>
</dbReference>
<sequence length="172" mass="19154">METKRIYIGNLDPSVDEYAVIKLFEPFGKIVVFDFMFFLHGPKKGQPRGYCFLEYEKKPEALTAISALNGKRIKGRPLVVSSANKNTLPSSEEGGGKHHRSYMHRPTSFGLLRNQKMTQSKSTDAKILAIEQKLAALQKPAQSSSTDTPSSLASSSSSSLPHSSQTRRYRPY</sequence>
<dbReference type="Pfam" id="PF00076">
    <property type="entry name" value="RRM_1"/>
    <property type="match status" value="1"/>
</dbReference>
<keyword evidence="1" id="KW-0694">RNA-binding</keyword>
<dbReference type="STRING" id="90262.A0A1X2IRD5"/>
<comment type="caution">
    <text evidence="4">The sequence shown here is derived from an EMBL/GenBank/DDBJ whole genome shotgun (WGS) entry which is preliminary data.</text>
</comment>
<feature type="domain" description="RRM" evidence="3">
    <location>
        <begin position="4"/>
        <end position="85"/>
    </location>
</feature>
<name>A0A1X2IRD5_9FUNG</name>
<dbReference type="SMART" id="SM00360">
    <property type="entry name" value="RRM"/>
    <property type="match status" value="1"/>
</dbReference>
<dbReference type="SUPFAM" id="SSF54928">
    <property type="entry name" value="RNA-binding domain, RBD"/>
    <property type="match status" value="1"/>
</dbReference>
<feature type="region of interest" description="Disordered" evidence="2">
    <location>
        <begin position="83"/>
        <end position="103"/>
    </location>
</feature>
<dbReference type="PANTHER" id="PTHR48038">
    <property type="entry name" value="RIBONUCLEOPROTEIN RB97D"/>
    <property type="match status" value="1"/>
</dbReference>